<accession>A0A383V8R5</accession>
<dbReference type="Pfam" id="PF08209">
    <property type="entry name" value="Sgf11"/>
    <property type="match status" value="1"/>
</dbReference>
<evidence type="ECO:0000313" key="13">
    <source>
        <dbReference type="Proteomes" id="UP000256970"/>
    </source>
</evidence>
<keyword evidence="4" id="KW-0862">Zinc</keyword>
<keyword evidence="2" id="KW-0479">Metal-binding</keyword>
<dbReference type="STRING" id="3088.A0A383V8R5"/>
<dbReference type="EMBL" id="FNXT01000096">
    <property type="protein sequence ID" value="SZX60726.1"/>
    <property type="molecule type" value="Genomic_DNA"/>
</dbReference>
<evidence type="ECO:0000313" key="12">
    <source>
        <dbReference type="EMBL" id="SZX60726.1"/>
    </source>
</evidence>
<sequence>MSKKAATVTEDELLQRRISHAQWLAGMLQDPTSTASLTVAAYADLLDELLQDVAVEAHREHRTGLLAPHGPQQQQPRPQPLAPLPGVKGATDVFGQVHPGTATDIVTCMHCGRKAQAGKFAYHLEKCLARGRGAAGGARTSRRAGV</sequence>
<keyword evidence="5" id="KW-0156">Chromatin regulator</keyword>
<keyword evidence="6" id="KW-0805">Transcription regulation</keyword>
<dbReference type="Gene3D" id="3.30.160.60">
    <property type="entry name" value="Classic Zinc Finger"/>
    <property type="match status" value="1"/>
</dbReference>
<feature type="compositionally biased region" description="Low complexity" evidence="11">
    <location>
        <begin position="67"/>
        <end position="76"/>
    </location>
</feature>
<evidence type="ECO:0000256" key="9">
    <source>
        <dbReference type="ARBA" id="ARBA00023242"/>
    </source>
</evidence>
<dbReference type="Proteomes" id="UP000256970">
    <property type="component" value="Unassembled WGS sequence"/>
</dbReference>
<evidence type="ECO:0000256" key="11">
    <source>
        <dbReference type="SAM" id="MobiDB-lite"/>
    </source>
</evidence>
<dbReference type="GO" id="GO:0005634">
    <property type="term" value="C:nucleus"/>
    <property type="evidence" value="ECO:0007669"/>
    <property type="project" value="UniProtKB-SubCell"/>
</dbReference>
<reference evidence="12 13" key="1">
    <citation type="submission" date="2016-10" db="EMBL/GenBank/DDBJ databases">
        <authorList>
            <person name="Cai Z."/>
        </authorList>
    </citation>
    <scope>NUCLEOTIDE SEQUENCE [LARGE SCALE GENOMIC DNA]</scope>
</reference>
<protein>
    <recommendedName>
        <fullName evidence="10">SAGA-associated factor 11</fullName>
    </recommendedName>
</protein>
<gene>
    <name evidence="12" type="ORF">BQ4739_LOCUS1251</name>
</gene>
<evidence type="ECO:0000256" key="5">
    <source>
        <dbReference type="ARBA" id="ARBA00022853"/>
    </source>
</evidence>
<evidence type="ECO:0000256" key="6">
    <source>
        <dbReference type="ARBA" id="ARBA00023015"/>
    </source>
</evidence>
<evidence type="ECO:0000256" key="3">
    <source>
        <dbReference type="ARBA" id="ARBA00022771"/>
    </source>
</evidence>
<evidence type="ECO:0000256" key="8">
    <source>
        <dbReference type="ARBA" id="ARBA00023163"/>
    </source>
</evidence>
<feature type="region of interest" description="Disordered" evidence="11">
    <location>
        <begin position="60"/>
        <end position="87"/>
    </location>
</feature>
<name>A0A383V8R5_TETOB</name>
<dbReference type="InterPro" id="IPR013246">
    <property type="entry name" value="SAGA_su_Sgf11"/>
</dbReference>
<keyword evidence="7 10" id="KW-0010">Activator</keyword>
<keyword evidence="13" id="KW-1185">Reference proteome</keyword>
<dbReference type="GO" id="GO:0006325">
    <property type="term" value="P:chromatin organization"/>
    <property type="evidence" value="ECO:0007669"/>
    <property type="project" value="UniProtKB-KW"/>
</dbReference>
<dbReference type="GO" id="GO:0008270">
    <property type="term" value="F:zinc ion binding"/>
    <property type="evidence" value="ECO:0007669"/>
    <property type="project" value="UniProtKB-KW"/>
</dbReference>
<keyword evidence="3" id="KW-0863">Zinc-finger</keyword>
<evidence type="ECO:0000256" key="10">
    <source>
        <dbReference type="RuleBase" id="RU261113"/>
    </source>
</evidence>
<keyword evidence="8" id="KW-0804">Transcription</keyword>
<evidence type="ECO:0000256" key="7">
    <source>
        <dbReference type="ARBA" id="ARBA00023159"/>
    </source>
</evidence>
<dbReference type="PANTHER" id="PTHR47674:SF3">
    <property type="entry name" value="SAGA-ASSOCIATED FACTOR 11"/>
    <property type="match status" value="1"/>
</dbReference>
<dbReference type="AlphaFoldDB" id="A0A383V8R5"/>
<comment type="similarity">
    <text evidence="10">Belongs to the SGF11 family.</text>
</comment>
<proteinExistence type="inferred from homology"/>
<comment type="subcellular location">
    <subcellularLocation>
        <location evidence="1 10">Nucleus</location>
    </subcellularLocation>
</comment>
<evidence type="ECO:0000256" key="1">
    <source>
        <dbReference type="ARBA" id="ARBA00004123"/>
    </source>
</evidence>
<evidence type="ECO:0000256" key="4">
    <source>
        <dbReference type="ARBA" id="ARBA00022833"/>
    </source>
</evidence>
<evidence type="ECO:0000256" key="2">
    <source>
        <dbReference type="ARBA" id="ARBA00022723"/>
    </source>
</evidence>
<organism evidence="12 13">
    <name type="scientific">Tetradesmus obliquus</name>
    <name type="common">Green alga</name>
    <name type="synonym">Acutodesmus obliquus</name>
    <dbReference type="NCBI Taxonomy" id="3088"/>
    <lineage>
        <taxon>Eukaryota</taxon>
        <taxon>Viridiplantae</taxon>
        <taxon>Chlorophyta</taxon>
        <taxon>core chlorophytes</taxon>
        <taxon>Chlorophyceae</taxon>
        <taxon>CS clade</taxon>
        <taxon>Sphaeropleales</taxon>
        <taxon>Scenedesmaceae</taxon>
        <taxon>Tetradesmus</taxon>
    </lineage>
</organism>
<keyword evidence="9" id="KW-0539">Nucleus</keyword>
<dbReference type="GO" id="GO:0070461">
    <property type="term" value="C:SAGA-type complex"/>
    <property type="evidence" value="ECO:0007669"/>
    <property type="project" value="UniProtKB-ARBA"/>
</dbReference>
<dbReference type="PANTHER" id="PTHR47674">
    <property type="entry name" value="SAGA-ASSOCIATED FACTOR 11"/>
    <property type="match status" value="1"/>
</dbReference>